<sequence length="406" mass="43966">MKKLALSLFVIGSLFTSCSSDDDGGNPNQVVAPATYEFLRNGQTTISFTGQTQRIEMAEEIISALKNTSFTEAQIDGMFNNTGDNFSDAELNAATTKKVRSKTAASFDFFGGSANISNLADFDGWIAEQVNDVYPEWGNAASAGNAGFINEGVAQDGSTRYVNAKGLELNQAFNKSLIGAMMADQMLNNYISEGLLSGFTEANDNGTLVEGKNYTDMEHDWDEAYGYLFGTASSVSNPLLDIGEGLGGSDSFLNKYLDRVNDDPDFNGIAQDIYDALKLGRAAIVEKNYDVRNEQAEIIREKVSQVIGVRGVYYLQSAKNAFLNGDNGSAFHDLSEGYGFIYSLQFTRQPNSNSAYFTKAEVDAFLADLLEGNGFWDIASDTTILDTISTAIANRFGNFTVAQAAP</sequence>
<dbReference type="PROSITE" id="PS51257">
    <property type="entry name" value="PROKAR_LIPOPROTEIN"/>
    <property type="match status" value="1"/>
</dbReference>
<evidence type="ECO:0000313" key="1">
    <source>
        <dbReference type="EMBL" id="GGI57242.1"/>
    </source>
</evidence>
<organism evidence="1 2">
    <name type="scientific">Winogradskyella haliclonae</name>
    <dbReference type="NCBI Taxonomy" id="2048558"/>
    <lineage>
        <taxon>Bacteria</taxon>
        <taxon>Pseudomonadati</taxon>
        <taxon>Bacteroidota</taxon>
        <taxon>Flavobacteriia</taxon>
        <taxon>Flavobacteriales</taxon>
        <taxon>Flavobacteriaceae</taxon>
        <taxon>Winogradskyella</taxon>
    </lineage>
</organism>
<dbReference type="EMBL" id="BMDQ01000001">
    <property type="protein sequence ID" value="GGI57242.1"/>
    <property type="molecule type" value="Genomic_DNA"/>
</dbReference>
<dbReference type="InterPro" id="IPR032331">
    <property type="entry name" value="DUF4856"/>
</dbReference>
<reference evidence="2" key="1">
    <citation type="journal article" date="2019" name="Int. J. Syst. Evol. Microbiol.">
        <title>The Global Catalogue of Microorganisms (GCM) 10K type strain sequencing project: providing services to taxonomists for standard genome sequencing and annotation.</title>
        <authorList>
            <consortium name="The Broad Institute Genomics Platform"/>
            <consortium name="The Broad Institute Genome Sequencing Center for Infectious Disease"/>
            <person name="Wu L."/>
            <person name="Ma J."/>
        </authorList>
    </citation>
    <scope>NUCLEOTIDE SEQUENCE [LARGE SCALE GENOMIC DNA]</scope>
    <source>
        <strain evidence="2">CCM 8681</strain>
    </source>
</reference>
<name>A0ABQ2BXL6_9FLAO</name>
<gene>
    <name evidence="1" type="ORF">GCM10011444_15510</name>
</gene>
<keyword evidence="2" id="KW-1185">Reference proteome</keyword>
<dbReference type="Pfam" id="PF16148">
    <property type="entry name" value="DUF4856"/>
    <property type="match status" value="1"/>
</dbReference>
<comment type="caution">
    <text evidence="1">The sequence shown here is derived from an EMBL/GenBank/DDBJ whole genome shotgun (WGS) entry which is preliminary data.</text>
</comment>
<evidence type="ECO:0000313" key="2">
    <source>
        <dbReference type="Proteomes" id="UP000624701"/>
    </source>
</evidence>
<dbReference type="RefSeq" id="WP_188374116.1">
    <property type="nucleotide sequence ID" value="NZ_BMDQ01000001.1"/>
</dbReference>
<proteinExistence type="predicted"/>
<dbReference type="Proteomes" id="UP000624701">
    <property type="component" value="Unassembled WGS sequence"/>
</dbReference>
<protein>
    <submittedName>
        <fullName evidence="1">DUF4856 domain-containing protein</fullName>
    </submittedName>
</protein>
<accession>A0ABQ2BXL6</accession>